<feature type="compositionally biased region" description="Low complexity" evidence="1">
    <location>
        <begin position="1286"/>
        <end position="1295"/>
    </location>
</feature>
<reference evidence="5" key="2">
    <citation type="submission" date="2015-01" db="EMBL/GenBank/DDBJ databases">
        <title>Evolutionary Origins and Diversification of the Mycorrhizal Mutualists.</title>
        <authorList>
            <consortium name="DOE Joint Genome Institute"/>
            <consortium name="Mycorrhizal Genomics Consortium"/>
            <person name="Kohler A."/>
            <person name="Kuo A."/>
            <person name="Nagy L.G."/>
            <person name="Floudas D."/>
            <person name="Copeland A."/>
            <person name="Barry K.W."/>
            <person name="Cichocki N."/>
            <person name="Veneault-Fourrey C."/>
            <person name="LaButti K."/>
            <person name="Lindquist E.A."/>
            <person name="Lipzen A."/>
            <person name="Lundell T."/>
            <person name="Morin E."/>
            <person name="Murat C."/>
            <person name="Riley R."/>
            <person name="Ohm R."/>
            <person name="Sun H."/>
            <person name="Tunlid A."/>
            <person name="Henrissat B."/>
            <person name="Grigoriev I.V."/>
            <person name="Hibbett D.S."/>
            <person name="Martin F."/>
        </authorList>
    </citation>
    <scope>NUCLEOTIDE SEQUENCE [LARGE SCALE GENOMIC DNA]</scope>
    <source>
        <strain evidence="5">Foug A</strain>
    </source>
</reference>
<keyword evidence="2" id="KW-0812">Transmembrane</keyword>
<sequence length="1737" mass="188867">MSDGTRLRQTWSDALSAAESNFRQLLASYSSNEWKHVPLLQDAASPLKGKSRASANPDLTDVVVHRKPTRSGEYVYRAALDVPIVDDTAAMESWKAIITTPELRQEWDPAVEGAHLVEMFDHRTRITKTKFTLGWPANPRDAVTISRLYQDATTIIDISTSLPRSADEPAYLRSSPPYVRSNVALFTWWIQFIQPSPPQPSISPAEQIKKRLSLVIPIPRLRITCFWQHDLRAMWNFNNSASICQQLSTMVLGLYKTVKLRGSRVPILAGYGYGVSIERMRFQLDRQALTIEYAIHPDDDATDSSAQNLDEVRERRRLTRSVKCHLPACEGWDVEISTKASSDKVQKLPWTPSAVRSKSFPSMPGGKSLELIVFHVTHASLPDSHSILKVRIVIELSGPCSGIRLNGIPQLVQDVEERDSGSFNQQQQILQDASSAADVSFQTSSSVSSVTTIGTGSTPTRARLLSAPTERSPAAEKSILSRVKRSYIYFSSLMQEPEAKWKRTTDARGVSVTQLDSIDPTLVVYRAEATFVGLGLLDLYSALVSPGARVFWDKQYDDATLLEDVNELTELWHFKTKPAWPVVGRDTVLLKTVYKSPTTIHVFSFSADDPYFFPSLPPPDPGIIRTQVDLQGWAIEALSPSTTQLTLLEQSDPKGWSNKAMTIPSQMVAAVAGVGEFVIKCGGPPVLTRLAGARATEMRYEHEKGLFRVAYEGIEGRRSGTSSGAGGPGPNGAGGDADGTSTVSGSSSMHTIECEIRCDMDTWAATLDIVVDPPPQNVGALRRHRLSEGGGGLWLTLTHDALFAADERLLVIVRRGPMASARDKGTVMVNGARVSVDTEELAEAEIRALSKRKRVKPLRIPLDQPPVVSVIRKRRAEWDADESSPTNSAEITKPSTPEPPEPLRTTGTLLSSSGWLSPPKLSSPLASFWSSAVEQATNTTQSAVAAITPSSTTAVVASPPSAAMAPMEHACEALHWLRELEGRREDGWTLVTDKGLSVHRKLFPEISPTIPIHRGEKVIEGVSAEEVSSIVMSYDCRKQWDDRFGSAIVLQSFGAQSHTAFAVSKCGFPFRDRGFYVASLVARSKLPQTAMDIPPGETGPFQDHRNVIFCVSASFHPESASSFSSEKYNPYSFPVGRVFIDGWILETLDPYTKENYTIPSTRCTRIVAVDYAGSVPVAMNSMINAALPRSILGVEAYIRGGSPLPFTRLPATGLVLTEPKPAEAAVPGVVAVTGDASSSWKLRRRDEHRMLIASTFDPAGREYNSSILVTMPSLIVGAPKPDESAPRASRVAPVPAGTPSRADSLPSPPAPDRPESSSSPVRSRRTEQSRLSTSAFTVKGELKHSTDLVVAEIVVDSKLYPEGYNVQITSVVRAGPKSITLAVPMAAAVVDKSKAQMPPIASSVYTVPASPLHSSGLNTDRPPRHLLRLTLPTAQYQVSTVQDPLTGEIRGGPPKPQWLLDLQSKGFIVRVNIRPTGGGKKTGKDGMVVVVDGTSIAVAGEKESLTMLGRDELQDDRISRMAVLQRNGEDGDTFPNELKVPLARADHLLDSAAAVDAADVKEDPKTPELNALGQEDSPKSVVPETTENGAALPTLAPPPASGWLLGFLNTYSTTFPRWVAYAVNGSMLEGSSVPSNDGSAAASHGAPSRVRSEGRTASRILRTTTYPLSTVLIIAIIAFLIGSLLRSLLSPADFIYVVTDVHDAEEASAGWREIRRLLEIKYIVGGWDFQIAVVRRH</sequence>
<dbReference type="CDD" id="cd00177">
    <property type="entry name" value="START"/>
    <property type="match status" value="1"/>
</dbReference>
<reference evidence="4 5" key="1">
    <citation type="submission" date="2014-04" db="EMBL/GenBank/DDBJ databases">
        <authorList>
            <consortium name="DOE Joint Genome Institute"/>
            <person name="Kuo A."/>
            <person name="Kohler A."/>
            <person name="Nagy L.G."/>
            <person name="Floudas D."/>
            <person name="Copeland A."/>
            <person name="Barry K.W."/>
            <person name="Cichocki N."/>
            <person name="Veneault-Fourrey C."/>
            <person name="LaButti K."/>
            <person name="Lindquist E.A."/>
            <person name="Lipzen A."/>
            <person name="Lundell T."/>
            <person name="Morin E."/>
            <person name="Murat C."/>
            <person name="Sun H."/>
            <person name="Tunlid A."/>
            <person name="Henrissat B."/>
            <person name="Grigoriev I.V."/>
            <person name="Hibbett D.S."/>
            <person name="Martin F."/>
            <person name="Nordberg H.P."/>
            <person name="Cantor M.N."/>
            <person name="Hua S.X."/>
        </authorList>
    </citation>
    <scope>NUCLEOTIDE SEQUENCE [LARGE SCALE GENOMIC DNA]</scope>
    <source>
        <strain evidence="4 5">Foug A</strain>
    </source>
</reference>
<dbReference type="PANTHER" id="PTHR19308">
    <property type="entry name" value="PHOSPHATIDYLCHOLINE TRANSFER PROTEIN"/>
    <property type="match status" value="1"/>
</dbReference>
<accession>A0A0C3EJT8</accession>
<proteinExistence type="predicted"/>
<feature type="region of interest" description="Disordered" evidence="1">
    <location>
        <begin position="875"/>
        <end position="914"/>
    </location>
</feature>
<feature type="region of interest" description="Disordered" evidence="1">
    <location>
        <begin position="1632"/>
        <end position="1654"/>
    </location>
</feature>
<protein>
    <recommendedName>
        <fullName evidence="3">START domain-containing protein</fullName>
    </recommendedName>
</protein>
<dbReference type="HOGENOM" id="CLU_002853_0_0_1"/>
<feature type="domain" description="START" evidence="3">
    <location>
        <begin position="501"/>
        <end position="668"/>
    </location>
</feature>
<keyword evidence="5" id="KW-1185">Reference proteome</keyword>
<feature type="domain" description="START" evidence="3">
    <location>
        <begin position="967"/>
        <end position="1191"/>
    </location>
</feature>
<feature type="compositionally biased region" description="Polar residues" evidence="1">
    <location>
        <begin position="883"/>
        <end position="895"/>
    </location>
</feature>
<dbReference type="STRING" id="1036808.A0A0C3EJT8"/>
<name>A0A0C3EJT8_9AGAM</name>
<feature type="region of interest" description="Disordered" evidence="1">
    <location>
        <begin position="1279"/>
        <end position="1332"/>
    </location>
</feature>
<keyword evidence="2" id="KW-1133">Transmembrane helix</keyword>
<dbReference type="InterPro" id="IPR002913">
    <property type="entry name" value="START_lipid-bd_dom"/>
</dbReference>
<feature type="region of interest" description="Disordered" evidence="1">
    <location>
        <begin position="1556"/>
        <end position="1594"/>
    </location>
</feature>
<feature type="region of interest" description="Disordered" evidence="1">
    <location>
        <begin position="718"/>
        <end position="748"/>
    </location>
</feature>
<dbReference type="InParanoid" id="A0A0C3EJT8"/>
<dbReference type="SUPFAM" id="SSF55961">
    <property type="entry name" value="Bet v1-like"/>
    <property type="match status" value="3"/>
</dbReference>
<dbReference type="Gene3D" id="3.30.530.20">
    <property type="match status" value="3"/>
</dbReference>
<dbReference type="Proteomes" id="UP000053989">
    <property type="component" value="Unassembled WGS sequence"/>
</dbReference>
<dbReference type="PROSITE" id="PS50848">
    <property type="entry name" value="START"/>
    <property type="match status" value="2"/>
</dbReference>
<dbReference type="EMBL" id="KN822010">
    <property type="protein sequence ID" value="KIM68161.1"/>
    <property type="molecule type" value="Genomic_DNA"/>
</dbReference>
<feature type="compositionally biased region" description="Gly residues" evidence="1">
    <location>
        <begin position="723"/>
        <end position="737"/>
    </location>
</feature>
<evidence type="ECO:0000313" key="4">
    <source>
        <dbReference type="EMBL" id="KIM68161.1"/>
    </source>
</evidence>
<dbReference type="InterPro" id="IPR023393">
    <property type="entry name" value="START-like_dom_sf"/>
</dbReference>
<dbReference type="Pfam" id="PF01852">
    <property type="entry name" value="START"/>
    <property type="match status" value="1"/>
</dbReference>
<organism evidence="4 5">
    <name type="scientific">Scleroderma citrinum Foug A</name>
    <dbReference type="NCBI Taxonomy" id="1036808"/>
    <lineage>
        <taxon>Eukaryota</taxon>
        <taxon>Fungi</taxon>
        <taxon>Dikarya</taxon>
        <taxon>Basidiomycota</taxon>
        <taxon>Agaricomycotina</taxon>
        <taxon>Agaricomycetes</taxon>
        <taxon>Agaricomycetidae</taxon>
        <taxon>Boletales</taxon>
        <taxon>Sclerodermatineae</taxon>
        <taxon>Sclerodermataceae</taxon>
        <taxon>Scleroderma</taxon>
    </lineage>
</organism>
<dbReference type="OrthoDB" id="196858at2759"/>
<gene>
    <name evidence="4" type="ORF">SCLCIDRAFT_1209576</name>
</gene>
<dbReference type="InterPro" id="IPR051213">
    <property type="entry name" value="START_lipid_transfer"/>
</dbReference>
<evidence type="ECO:0000259" key="3">
    <source>
        <dbReference type="PROSITE" id="PS50848"/>
    </source>
</evidence>
<dbReference type="GO" id="GO:0008289">
    <property type="term" value="F:lipid binding"/>
    <property type="evidence" value="ECO:0007669"/>
    <property type="project" value="InterPro"/>
</dbReference>
<feature type="transmembrane region" description="Helical" evidence="2">
    <location>
        <begin position="1666"/>
        <end position="1685"/>
    </location>
</feature>
<evidence type="ECO:0000313" key="5">
    <source>
        <dbReference type="Proteomes" id="UP000053989"/>
    </source>
</evidence>
<evidence type="ECO:0000256" key="2">
    <source>
        <dbReference type="SAM" id="Phobius"/>
    </source>
</evidence>
<evidence type="ECO:0000256" key="1">
    <source>
        <dbReference type="SAM" id="MobiDB-lite"/>
    </source>
</evidence>
<dbReference type="PANTHER" id="PTHR19308:SF54">
    <property type="entry name" value="START DOMAIN-CONTAINING PROTEIN"/>
    <property type="match status" value="1"/>
</dbReference>
<keyword evidence="2" id="KW-0472">Membrane</keyword>
<dbReference type="GO" id="GO:0005737">
    <property type="term" value="C:cytoplasm"/>
    <property type="evidence" value="ECO:0007669"/>
    <property type="project" value="UniProtKB-ARBA"/>
</dbReference>